<feature type="transmembrane region" description="Helical" evidence="1">
    <location>
        <begin position="94"/>
        <end position="112"/>
    </location>
</feature>
<feature type="transmembrane region" description="Helical" evidence="1">
    <location>
        <begin position="330"/>
        <end position="351"/>
    </location>
</feature>
<keyword evidence="1" id="KW-0812">Transmembrane</keyword>
<feature type="transmembrane region" description="Helical" evidence="1">
    <location>
        <begin position="206"/>
        <end position="225"/>
    </location>
</feature>
<evidence type="ECO:0000313" key="2">
    <source>
        <dbReference type="EMBL" id="KAK7711035.1"/>
    </source>
</evidence>
<dbReference type="EMBL" id="JAKNSF020000150">
    <property type="protein sequence ID" value="KAK7711035.1"/>
    <property type="molecule type" value="Genomic_DNA"/>
</dbReference>
<protein>
    <submittedName>
        <fullName evidence="2">Uncharacterized protein</fullName>
    </submittedName>
</protein>
<comment type="caution">
    <text evidence="2">The sequence shown here is derived from an EMBL/GenBank/DDBJ whole genome shotgun (WGS) entry which is preliminary data.</text>
</comment>
<reference evidence="2 3" key="1">
    <citation type="submission" date="2024-02" db="EMBL/GenBank/DDBJ databases">
        <title>De novo assembly and annotation of 12 fungi associated with fruit tree decline syndrome in Ontario, Canada.</title>
        <authorList>
            <person name="Sulman M."/>
            <person name="Ellouze W."/>
            <person name="Ilyukhin E."/>
        </authorList>
    </citation>
    <scope>NUCLEOTIDE SEQUENCE [LARGE SCALE GENOMIC DNA]</scope>
    <source>
        <strain evidence="2 3">M169</strain>
    </source>
</reference>
<keyword evidence="3" id="KW-1185">Reference proteome</keyword>
<evidence type="ECO:0000256" key="1">
    <source>
        <dbReference type="SAM" id="Phobius"/>
    </source>
</evidence>
<keyword evidence="1" id="KW-0472">Membrane</keyword>
<proteinExistence type="predicted"/>
<feature type="transmembrane region" description="Helical" evidence="1">
    <location>
        <begin position="124"/>
        <end position="150"/>
    </location>
</feature>
<evidence type="ECO:0000313" key="3">
    <source>
        <dbReference type="Proteomes" id="UP001430848"/>
    </source>
</evidence>
<name>A0ABR1NQA4_DIAER</name>
<organism evidence="2 3">
    <name type="scientific">Diaporthe eres</name>
    <name type="common">Phomopsis oblonga</name>
    <dbReference type="NCBI Taxonomy" id="83184"/>
    <lineage>
        <taxon>Eukaryota</taxon>
        <taxon>Fungi</taxon>
        <taxon>Dikarya</taxon>
        <taxon>Ascomycota</taxon>
        <taxon>Pezizomycotina</taxon>
        <taxon>Sordariomycetes</taxon>
        <taxon>Sordariomycetidae</taxon>
        <taxon>Diaporthales</taxon>
        <taxon>Diaporthaceae</taxon>
        <taxon>Diaporthe</taxon>
        <taxon>Diaporthe eres species complex</taxon>
    </lineage>
</organism>
<keyword evidence="1" id="KW-1133">Transmembrane helix</keyword>
<feature type="transmembrane region" description="Helical" evidence="1">
    <location>
        <begin position="363"/>
        <end position="381"/>
    </location>
</feature>
<dbReference type="Proteomes" id="UP001430848">
    <property type="component" value="Unassembled WGS sequence"/>
</dbReference>
<gene>
    <name evidence="2" type="ORF">SLS63_012781</name>
</gene>
<accession>A0ABR1NQA4</accession>
<sequence>MASTKLARTLTIGILLSCAAFGAYGTFGAGIKNGLFESLKSSTGDQAEGKHFLCGPSPHKTTYTGIRVIDDHLFVLNAFFVLIIDGRKTWDVTVVYWCLMAEFCAAWVFISIEGHRGANQRGRIVNWTGAFGVLMQNITFTVTTPIYFIIHLLTSPASSSNATHDDVLVDPRDAKLLPISTYLSFILPAAQMSLPSPAVLSAGAHYTWLSIWQIFPIAHTCYGLLGRAAHGVLGGASPPVDDPMLTHVMARALVRRAQRFILHLCTIPRTLAITVALTPAALAPGARRPVFEQVTLGSLLVPYWPWDTPAAGDPASCAGKAELAKLFLHWDVACGGLAILAWACFVYLVTVPKAFLRNVVPEVLTYGVLGGPVAVATVLVMQRDGFVLARSIRGKKQ</sequence>